<dbReference type="STRING" id="525245.HMPREF0044_0141"/>
<dbReference type="Gene3D" id="3.40.50.300">
    <property type="entry name" value="P-loop containing nucleotide triphosphate hydrolases"/>
    <property type="match status" value="1"/>
</dbReference>
<organism evidence="6 7">
    <name type="scientific">Gleimia coleocanis DSM 15436</name>
    <dbReference type="NCBI Taxonomy" id="525245"/>
    <lineage>
        <taxon>Bacteria</taxon>
        <taxon>Bacillati</taxon>
        <taxon>Actinomycetota</taxon>
        <taxon>Actinomycetes</taxon>
        <taxon>Actinomycetales</taxon>
        <taxon>Actinomycetaceae</taxon>
        <taxon>Gleimia</taxon>
    </lineage>
</organism>
<dbReference type="GO" id="GO:0016887">
    <property type="term" value="F:ATP hydrolysis activity"/>
    <property type="evidence" value="ECO:0007669"/>
    <property type="project" value="InterPro"/>
</dbReference>
<dbReference type="EMBL" id="ACFG01000004">
    <property type="protein sequence ID" value="EEH64404.1"/>
    <property type="molecule type" value="Genomic_DNA"/>
</dbReference>
<dbReference type="GO" id="GO:0005524">
    <property type="term" value="F:ATP binding"/>
    <property type="evidence" value="ECO:0007669"/>
    <property type="project" value="UniProtKB-KW"/>
</dbReference>
<dbReference type="Pfam" id="PF00005">
    <property type="entry name" value="ABC_tran"/>
    <property type="match status" value="1"/>
</dbReference>
<accession>C0VYA1</accession>
<evidence type="ECO:0000256" key="1">
    <source>
        <dbReference type="ARBA" id="ARBA00005417"/>
    </source>
</evidence>
<keyword evidence="7" id="KW-1185">Reference proteome</keyword>
<sequence>MGRKLDNTVLKAEDVRVSYGKVEALQGASLTLESGKICALIGMNGSGKSTFFKAIMGIVPTSSGCISLCGQESLTARKQGLVGYVPQNEEIDHHFPLSIEEVVMMGRYCFMGPLRRPKPADYEAVDQALESVGLQDLRKRPIGALSGGQRKRAFVARAISQGAKLMLLDEPFAGVDYTSEQSITELLIELAAQNTALLVSTHDINSIPNYAHEVALLNRTIIAKGEPTTTLTAENLVKAFTEKK</sequence>
<dbReference type="CDD" id="cd03235">
    <property type="entry name" value="ABC_Metallic_Cations"/>
    <property type="match status" value="1"/>
</dbReference>
<comment type="similarity">
    <text evidence="1">Belongs to the ABC transporter superfamily.</text>
</comment>
<dbReference type="InterPro" id="IPR003593">
    <property type="entry name" value="AAA+_ATPase"/>
</dbReference>
<reference evidence="6 7" key="1">
    <citation type="submission" date="2009-01" db="EMBL/GenBank/DDBJ databases">
        <authorList>
            <person name="Qin X."/>
            <person name="Bachman B."/>
            <person name="Battles P."/>
            <person name="Bell A."/>
            <person name="Bess C."/>
            <person name="Bickham C."/>
            <person name="Chaboub L."/>
            <person name="Chen D."/>
            <person name="Coyle M."/>
            <person name="Deiros D.R."/>
            <person name="Dinh H."/>
            <person name="Forbes L."/>
            <person name="Fowler G."/>
            <person name="Francisco L."/>
            <person name="Fu Q."/>
            <person name="Gubbala S."/>
            <person name="Hale W."/>
            <person name="Han Y."/>
            <person name="Hemphill L."/>
            <person name="Highlander S.K."/>
            <person name="Hirani K."/>
            <person name="Hogues M."/>
            <person name="Jackson L."/>
            <person name="Jakkamsetti A."/>
            <person name="Javaid M."/>
            <person name="Jiang H."/>
            <person name="Korchina V."/>
            <person name="Kovar C."/>
            <person name="Lara F."/>
            <person name="Lee S."/>
            <person name="Mata R."/>
            <person name="Mathew T."/>
            <person name="Moen C."/>
            <person name="Morales K."/>
            <person name="Munidasa M."/>
            <person name="Nazareth L."/>
            <person name="Ngo R."/>
            <person name="Nguyen L."/>
            <person name="Okwuonu G."/>
            <person name="Ongeri F."/>
            <person name="Patil S."/>
            <person name="Petrosino J."/>
            <person name="Pham C."/>
            <person name="Pham P."/>
            <person name="Pu L.-L."/>
            <person name="Puazo M."/>
            <person name="Raj R."/>
            <person name="Reid J."/>
            <person name="Rouhana J."/>
            <person name="Saada N."/>
            <person name="Shang Y."/>
            <person name="Simmons D."/>
            <person name="Thornton R."/>
            <person name="Warren J."/>
            <person name="Weissenberger G."/>
            <person name="Zhang J."/>
            <person name="Zhang L."/>
            <person name="Zhou C."/>
            <person name="Zhu D."/>
            <person name="Muzny D."/>
            <person name="Worley K."/>
            <person name="Gibbs R."/>
        </authorList>
    </citation>
    <scope>NUCLEOTIDE SEQUENCE [LARGE SCALE GENOMIC DNA]</scope>
    <source>
        <strain evidence="6 7">DSM 15436</strain>
    </source>
</reference>
<keyword evidence="2" id="KW-0813">Transport</keyword>
<evidence type="ECO:0000256" key="3">
    <source>
        <dbReference type="ARBA" id="ARBA00022741"/>
    </source>
</evidence>
<gene>
    <name evidence="6" type="ORF">HMPREF0044_0141</name>
</gene>
<dbReference type="HOGENOM" id="CLU_000604_1_11_11"/>
<evidence type="ECO:0000256" key="4">
    <source>
        <dbReference type="ARBA" id="ARBA00022840"/>
    </source>
</evidence>
<name>C0VYA1_9ACTO</name>
<dbReference type="PANTHER" id="PTHR42734:SF5">
    <property type="entry name" value="IRON TRANSPORT SYSTEM ATP-BINDING PROTEIN HI_0361-RELATED"/>
    <property type="match status" value="1"/>
</dbReference>
<dbReference type="AlphaFoldDB" id="C0VYA1"/>
<dbReference type="PROSITE" id="PS00211">
    <property type="entry name" value="ABC_TRANSPORTER_1"/>
    <property type="match status" value="1"/>
</dbReference>
<dbReference type="InterPro" id="IPR050153">
    <property type="entry name" value="Metal_Ion_Import_ABC"/>
</dbReference>
<dbReference type="eggNOG" id="COG1121">
    <property type="taxonomic scope" value="Bacteria"/>
</dbReference>
<dbReference type="InterPro" id="IPR027417">
    <property type="entry name" value="P-loop_NTPase"/>
</dbReference>
<dbReference type="InterPro" id="IPR017871">
    <property type="entry name" value="ABC_transporter-like_CS"/>
</dbReference>
<evidence type="ECO:0000313" key="7">
    <source>
        <dbReference type="Proteomes" id="UP000010301"/>
    </source>
</evidence>
<comment type="caution">
    <text evidence="6">The sequence shown here is derived from an EMBL/GenBank/DDBJ whole genome shotgun (WGS) entry which is preliminary data.</text>
</comment>
<evidence type="ECO:0000313" key="6">
    <source>
        <dbReference type="EMBL" id="EEH64404.1"/>
    </source>
</evidence>
<dbReference type="FunFam" id="3.40.50.300:FF:000134">
    <property type="entry name" value="Iron-enterobactin ABC transporter ATP-binding protein"/>
    <property type="match status" value="1"/>
</dbReference>
<dbReference type="Proteomes" id="UP000010301">
    <property type="component" value="Unassembled WGS sequence"/>
</dbReference>
<protein>
    <submittedName>
        <fullName evidence="6">ABC transporter, ATP-binding protein</fullName>
    </submittedName>
</protein>
<evidence type="ECO:0000259" key="5">
    <source>
        <dbReference type="PROSITE" id="PS50893"/>
    </source>
</evidence>
<proteinExistence type="inferred from homology"/>
<keyword evidence="4 6" id="KW-0067">ATP-binding</keyword>
<dbReference type="SUPFAM" id="SSF52540">
    <property type="entry name" value="P-loop containing nucleoside triphosphate hydrolases"/>
    <property type="match status" value="1"/>
</dbReference>
<dbReference type="InterPro" id="IPR003439">
    <property type="entry name" value="ABC_transporter-like_ATP-bd"/>
</dbReference>
<feature type="domain" description="ABC transporter" evidence="5">
    <location>
        <begin position="10"/>
        <end position="244"/>
    </location>
</feature>
<dbReference type="PROSITE" id="PS50893">
    <property type="entry name" value="ABC_TRANSPORTER_2"/>
    <property type="match status" value="1"/>
</dbReference>
<evidence type="ECO:0000256" key="2">
    <source>
        <dbReference type="ARBA" id="ARBA00022448"/>
    </source>
</evidence>
<keyword evidence="3" id="KW-0547">Nucleotide-binding</keyword>
<dbReference type="SMART" id="SM00382">
    <property type="entry name" value="AAA"/>
    <property type="match status" value="1"/>
</dbReference>
<dbReference type="PANTHER" id="PTHR42734">
    <property type="entry name" value="METAL TRANSPORT SYSTEM ATP-BINDING PROTEIN TM_0124-RELATED"/>
    <property type="match status" value="1"/>
</dbReference>